<protein>
    <submittedName>
        <fullName evidence="1">Uncharacterized protein</fullName>
    </submittedName>
</protein>
<accession>E9H7A5</accession>
<dbReference type="EMBL" id="GL732600">
    <property type="protein sequence ID" value="EFX72402.1"/>
    <property type="molecule type" value="Genomic_DNA"/>
</dbReference>
<evidence type="ECO:0000313" key="1">
    <source>
        <dbReference type="EMBL" id="EFX72402.1"/>
    </source>
</evidence>
<dbReference type="Proteomes" id="UP000000305">
    <property type="component" value="Unassembled WGS sequence"/>
</dbReference>
<proteinExistence type="predicted"/>
<dbReference type="HOGENOM" id="CLU_1316619_0_0_1"/>
<dbReference type="AlphaFoldDB" id="E9H7A5"/>
<sequence length="209" mass="21395">MAKLDLEAGAACVMHVFFEEEVLVETLVEALRDDGSSSRCPWRLPADSTTGHLSTSLGWFSQCTNSKLPEHRGASKLHVIVRTAFMTATRAENFMAQVACHREIPVVSTHGWGENRNMLLAISAPLIQHNGGAGGGAIDGDGGAIAAGGGVIAAVGFGAAVGARVGRVAIGGRNIGEVAHGRVGSGRGGGAVNSAGFLMSLKGDYGMTV</sequence>
<dbReference type="KEGG" id="dpx:DAPPUDRAFT_110835"/>
<keyword evidence="2" id="KW-1185">Reference proteome</keyword>
<gene>
    <name evidence="1" type="ORF">DAPPUDRAFT_110835</name>
</gene>
<reference evidence="1 2" key="1">
    <citation type="journal article" date="2011" name="Science">
        <title>The ecoresponsive genome of Daphnia pulex.</title>
        <authorList>
            <person name="Colbourne J.K."/>
            <person name="Pfrender M.E."/>
            <person name="Gilbert D."/>
            <person name="Thomas W.K."/>
            <person name="Tucker A."/>
            <person name="Oakley T.H."/>
            <person name="Tokishita S."/>
            <person name="Aerts A."/>
            <person name="Arnold G.J."/>
            <person name="Basu M.K."/>
            <person name="Bauer D.J."/>
            <person name="Caceres C.E."/>
            <person name="Carmel L."/>
            <person name="Casola C."/>
            <person name="Choi J.H."/>
            <person name="Detter J.C."/>
            <person name="Dong Q."/>
            <person name="Dusheyko S."/>
            <person name="Eads B.D."/>
            <person name="Frohlich T."/>
            <person name="Geiler-Samerotte K.A."/>
            <person name="Gerlach D."/>
            <person name="Hatcher P."/>
            <person name="Jogdeo S."/>
            <person name="Krijgsveld J."/>
            <person name="Kriventseva E.V."/>
            <person name="Kultz D."/>
            <person name="Laforsch C."/>
            <person name="Lindquist E."/>
            <person name="Lopez J."/>
            <person name="Manak J.R."/>
            <person name="Muller J."/>
            <person name="Pangilinan J."/>
            <person name="Patwardhan R.P."/>
            <person name="Pitluck S."/>
            <person name="Pritham E.J."/>
            <person name="Rechtsteiner A."/>
            <person name="Rho M."/>
            <person name="Rogozin I.B."/>
            <person name="Sakarya O."/>
            <person name="Salamov A."/>
            <person name="Schaack S."/>
            <person name="Shapiro H."/>
            <person name="Shiga Y."/>
            <person name="Skalitzky C."/>
            <person name="Smith Z."/>
            <person name="Souvorov A."/>
            <person name="Sung W."/>
            <person name="Tang Z."/>
            <person name="Tsuchiya D."/>
            <person name="Tu H."/>
            <person name="Vos H."/>
            <person name="Wang M."/>
            <person name="Wolf Y.I."/>
            <person name="Yamagata H."/>
            <person name="Yamada T."/>
            <person name="Ye Y."/>
            <person name="Shaw J.R."/>
            <person name="Andrews J."/>
            <person name="Crease T.J."/>
            <person name="Tang H."/>
            <person name="Lucas S.M."/>
            <person name="Robertson H.M."/>
            <person name="Bork P."/>
            <person name="Koonin E.V."/>
            <person name="Zdobnov E.M."/>
            <person name="Grigoriev I.V."/>
            <person name="Lynch M."/>
            <person name="Boore J.L."/>
        </authorList>
    </citation>
    <scope>NUCLEOTIDE SEQUENCE [LARGE SCALE GENOMIC DNA]</scope>
</reference>
<evidence type="ECO:0000313" key="2">
    <source>
        <dbReference type="Proteomes" id="UP000000305"/>
    </source>
</evidence>
<dbReference type="InParanoid" id="E9H7A5"/>
<organism evidence="1 2">
    <name type="scientific">Daphnia pulex</name>
    <name type="common">Water flea</name>
    <dbReference type="NCBI Taxonomy" id="6669"/>
    <lineage>
        <taxon>Eukaryota</taxon>
        <taxon>Metazoa</taxon>
        <taxon>Ecdysozoa</taxon>
        <taxon>Arthropoda</taxon>
        <taxon>Crustacea</taxon>
        <taxon>Branchiopoda</taxon>
        <taxon>Diplostraca</taxon>
        <taxon>Cladocera</taxon>
        <taxon>Anomopoda</taxon>
        <taxon>Daphniidae</taxon>
        <taxon>Daphnia</taxon>
    </lineage>
</organism>
<name>E9H7A5_DAPPU</name>